<dbReference type="PANTHER" id="PTHR30572">
    <property type="entry name" value="MEMBRANE COMPONENT OF TRANSPORTER-RELATED"/>
    <property type="match status" value="1"/>
</dbReference>
<feature type="transmembrane region" description="Helical" evidence="6">
    <location>
        <begin position="749"/>
        <end position="770"/>
    </location>
</feature>
<dbReference type="InterPro" id="IPR025857">
    <property type="entry name" value="MacB_PCD"/>
</dbReference>
<keyword evidence="4 6" id="KW-1133">Transmembrane helix</keyword>
<keyword evidence="5 6" id="KW-0472">Membrane</keyword>
<evidence type="ECO:0000256" key="6">
    <source>
        <dbReference type="SAM" id="Phobius"/>
    </source>
</evidence>
<evidence type="ECO:0000313" key="9">
    <source>
        <dbReference type="EMBL" id="AYL94834.1"/>
    </source>
</evidence>
<dbReference type="InterPro" id="IPR050250">
    <property type="entry name" value="Macrolide_Exporter_MacB"/>
</dbReference>
<dbReference type="RefSeq" id="WP_119408542.1">
    <property type="nucleotide sequence ID" value="NZ_CP032869.1"/>
</dbReference>
<feature type="domain" description="ABC3 transporter permease C-terminal" evidence="7">
    <location>
        <begin position="669"/>
        <end position="778"/>
    </location>
</feature>
<organism evidence="9 10">
    <name type="scientific">Mucilaginibacter celer</name>
    <dbReference type="NCBI Taxonomy" id="2305508"/>
    <lineage>
        <taxon>Bacteria</taxon>
        <taxon>Pseudomonadati</taxon>
        <taxon>Bacteroidota</taxon>
        <taxon>Sphingobacteriia</taxon>
        <taxon>Sphingobacteriales</taxon>
        <taxon>Sphingobacteriaceae</taxon>
        <taxon>Mucilaginibacter</taxon>
    </lineage>
</organism>
<feature type="domain" description="ABC3 transporter permease C-terminal" evidence="7">
    <location>
        <begin position="285"/>
        <end position="397"/>
    </location>
</feature>
<feature type="transmembrane region" description="Helical" evidence="6">
    <location>
        <begin position="21"/>
        <end position="42"/>
    </location>
</feature>
<feature type="transmembrane region" description="Helical" evidence="6">
    <location>
        <begin position="670"/>
        <end position="690"/>
    </location>
</feature>
<feature type="transmembrane region" description="Helical" evidence="6">
    <location>
        <begin position="420"/>
        <end position="441"/>
    </location>
</feature>
<dbReference type="EMBL" id="CP032869">
    <property type="protein sequence ID" value="AYL94834.1"/>
    <property type="molecule type" value="Genomic_DNA"/>
</dbReference>
<dbReference type="Pfam" id="PF12704">
    <property type="entry name" value="MacB_PCD"/>
    <property type="match status" value="1"/>
</dbReference>
<dbReference type="PANTHER" id="PTHR30572:SF18">
    <property type="entry name" value="ABC-TYPE MACROLIDE FAMILY EXPORT SYSTEM PERMEASE COMPONENT 2"/>
    <property type="match status" value="1"/>
</dbReference>
<evidence type="ECO:0000259" key="7">
    <source>
        <dbReference type="Pfam" id="PF02687"/>
    </source>
</evidence>
<dbReference type="AlphaFoldDB" id="A0A494VKA2"/>
<dbReference type="InterPro" id="IPR003838">
    <property type="entry name" value="ABC3_permease_C"/>
</dbReference>
<name>A0A494VKA2_9SPHI</name>
<keyword evidence="2" id="KW-1003">Cell membrane</keyword>
<evidence type="ECO:0000259" key="8">
    <source>
        <dbReference type="Pfam" id="PF12704"/>
    </source>
</evidence>
<reference evidence="9 10" key="1">
    <citation type="submission" date="2018-10" db="EMBL/GenBank/DDBJ databases">
        <title>Genome sequencing of Mucilaginibacter sp. HYN0043.</title>
        <authorList>
            <person name="Kim M."/>
            <person name="Yi H."/>
        </authorList>
    </citation>
    <scope>NUCLEOTIDE SEQUENCE [LARGE SCALE GENOMIC DNA]</scope>
    <source>
        <strain evidence="9 10">HYN0043</strain>
    </source>
</reference>
<feature type="transmembrane region" description="Helical" evidence="6">
    <location>
        <begin position="718"/>
        <end position="737"/>
    </location>
</feature>
<keyword evidence="10" id="KW-1185">Reference proteome</keyword>
<evidence type="ECO:0000256" key="1">
    <source>
        <dbReference type="ARBA" id="ARBA00004651"/>
    </source>
</evidence>
<feature type="transmembrane region" description="Helical" evidence="6">
    <location>
        <begin position="282"/>
        <end position="301"/>
    </location>
</feature>
<evidence type="ECO:0000256" key="3">
    <source>
        <dbReference type="ARBA" id="ARBA00022692"/>
    </source>
</evidence>
<evidence type="ECO:0000256" key="5">
    <source>
        <dbReference type="ARBA" id="ARBA00023136"/>
    </source>
</evidence>
<feature type="domain" description="MacB-like periplasmic core" evidence="8">
    <location>
        <begin position="20"/>
        <end position="239"/>
    </location>
</feature>
<evidence type="ECO:0000256" key="4">
    <source>
        <dbReference type="ARBA" id="ARBA00022989"/>
    </source>
</evidence>
<accession>A0A494VKA2</accession>
<comment type="subcellular location">
    <subcellularLocation>
        <location evidence="1">Cell membrane</location>
        <topology evidence="1">Multi-pass membrane protein</topology>
    </subcellularLocation>
</comment>
<sequence length="789" mass="88255">MFKNYLKIAWRSLVKNKLYSAINIGGLGVGMAVSFMLLLYVYNEFTYDGFHQNKERLYRVMRTQPNNGEIYTNQSMPVPAGPAMQKDFPEIEHVARTDWGGDHLFNYNNKPLKVKLMAADAAFLQMFTVDFVKGNRNDVFHDQSSVILSESAVKAIFGDKDPIGKSLKIDGTTSAKVTGVFKDLPSNSSFKFKAMIPWALYEAENQWVKNSGWGNYSFQTFVMLKPGVDLDKLNAKMRKLVERYDPNNKENKMFLYSFTRGHLYGQFKNGVNAGGAIEYVRLFFFLAIGILLIACINFMNLSTARSERRSREVGIRKVVGARRFAIIQQFLGESILTALFSLVVAVILMAVSINYFNEVINKHLVIPYGNAWAWGAAIVVTLLTGILAGSYPALFLSSFKPVKVLKGVNKTGKTTLHARQVLVVLQFVFATSLILSSILIYKQISYIKDRPVGYVKNGVIEVGLEGNLVKQYEAFRTDIINSGAAVNATLASGSIANGGNSSSWGINWPGQLPGEDKIPIDQIVTTYNFISTYKLELLKGRDYIPGRMADTLSLIMNESAVKLMRLKEPLGQIVKWQGRNCTVVGIVKDFVWGSPYEPVKPAIIGFDPNWANQVGIRLNPNQSVSKSLETIGNIYKKYNAEYPFEYQFVDDSFADKFANEKLLGTLSSSFTVLAIIISCLGLFGLASFSAEQRKKEISIRKVLGASISSLWFNLSKEFLILVTISFLIGSAISWYYMNQWLQHYTYRTGISIWVFLATIAISLLVCMVTVSWQAIKAALSNPVKSLKNE</sequence>
<dbReference type="GO" id="GO:0005886">
    <property type="term" value="C:plasma membrane"/>
    <property type="evidence" value="ECO:0007669"/>
    <property type="project" value="UniProtKB-SubCell"/>
</dbReference>
<gene>
    <name evidence="9" type="ORF">HYN43_005740</name>
</gene>
<proteinExistence type="predicted"/>
<protein>
    <submittedName>
        <fullName evidence="9">FtsX-like permease family protein</fullName>
    </submittedName>
</protein>
<keyword evidence="3 6" id="KW-0812">Transmembrane</keyword>
<evidence type="ECO:0000313" key="10">
    <source>
        <dbReference type="Proteomes" id="UP000270046"/>
    </source>
</evidence>
<dbReference type="Pfam" id="PF02687">
    <property type="entry name" value="FtsX"/>
    <property type="match status" value="2"/>
</dbReference>
<dbReference type="GO" id="GO:0022857">
    <property type="term" value="F:transmembrane transporter activity"/>
    <property type="evidence" value="ECO:0007669"/>
    <property type="project" value="TreeGrafter"/>
</dbReference>
<feature type="transmembrane region" description="Helical" evidence="6">
    <location>
        <begin position="371"/>
        <end position="399"/>
    </location>
</feature>
<dbReference type="Proteomes" id="UP000270046">
    <property type="component" value="Chromosome"/>
</dbReference>
<dbReference type="OrthoDB" id="1451596at2"/>
<feature type="transmembrane region" description="Helical" evidence="6">
    <location>
        <begin position="330"/>
        <end position="351"/>
    </location>
</feature>
<dbReference type="KEGG" id="muh:HYN43_005740"/>
<evidence type="ECO:0000256" key="2">
    <source>
        <dbReference type="ARBA" id="ARBA00022475"/>
    </source>
</evidence>